<dbReference type="AlphaFoldDB" id="A0A072R1X3"/>
<comment type="caution">
    <text evidence="2">The sequence shown here is derived from an EMBL/GenBank/DDBJ whole genome shotgun (WGS) entry which is preliminary data.</text>
</comment>
<feature type="chain" id="PRO_5001683844" evidence="1">
    <location>
        <begin position="22"/>
        <end position="641"/>
    </location>
</feature>
<dbReference type="PROSITE" id="PS50231">
    <property type="entry name" value="RICIN_B_LECTIN"/>
    <property type="match status" value="1"/>
</dbReference>
<evidence type="ECO:0000313" key="3">
    <source>
        <dbReference type="Proteomes" id="UP000031740"/>
    </source>
</evidence>
<feature type="signal peptide" evidence="1">
    <location>
        <begin position="1"/>
        <end position="21"/>
    </location>
</feature>
<dbReference type="PATRIC" id="fig|1293911.3.peg.868"/>
<name>A0A072R1X3_BARBA</name>
<dbReference type="Proteomes" id="UP000031740">
    <property type="component" value="Unassembled WGS sequence"/>
</dbReference>
<dbReference type="HOGENOM" id="CLU_036280_0_0_5"/>
<gene>
    <name evidence="2" type="ORF">H710_00835</name>
</gene>
<sequence length="641" mass="73825">MKLRLLLFFFSLLLTLHTPFAAPIPHPKPPQTPGDRAIRVKAHTGKEYCYTPTFVEGEGYVYIDNCTSAKVARYDLFQRIAWKVDGVWLCMTAPSSVTGIEGKSTANWDYIVLRPCVINDPNQQWVIKKNTFNDYAFYTAKGNFRIKDTKWYTYISKNPHDYYDHTLIPTMNRWEHIIATPVNINLRMFISWNFASGPSFSRYYITDDGSKSDVFDLYYNPENGHIARYFSSTGAMSCMFSQQSSSENWDWVKWALCKDKDTVTPQRDIFSWDIVFYARREGTLTDYQGNFLRVTQYGLNWGSPYTVKPNYLEKDTTNSPKSNFLFSYDMERWNRYVNGNLGDTLAYCPAPGIKENVAKIRVKRSLPPDFTLTDAWINRLWEIAISTSPGGLEHISFCGICLLQTLQMLAELQENYPGNPFQHRTGYFFDTHEGVDPFPSFRTRFPELAERLQATMSYVNLPWHVGEDSFTRTSRVTRATALILLPRYDWRPSIIARTEEEMRRRLQDLLRAPPGTAWYIAIVRSNRDGSNMIGHAQPILRTNQGLVLIPTNADDMPLSRFRQYITPTRNAEELINLLSARSALRIHSLVTYQMAQLDEIPLNLYVSQSNCTGEGDGRRGDKHLPRASLINQCTSGRCAIQ</sequence>
<dbReference type="InterPro" id="IPR011455">
    <property type="entry name" value="DUF1561"/>
</dbReference>
<evidence type="ECO:0000256" key="1">
    <source>
        <dbReference type="SAM" id="SignalP"/>
    </source>
</evidence>
<dbReference type="EMBL" id="ASIV01000005">
    <property type="protein sequence ID" value="KEG19626.1"/>
    <property type="molecule type" value="Genomic_DNA"/>
</dbReference>
<reference evidence="2 3" key="1">
    <citation type="submission" date="2013-04" db="EMBL/GenBank/DDBJ databases">
        <title>The Genome Sequence of Bartonella bacilliformis Ver097.</title>
        <authorList>
            <consortium name="The Broad Institute Genomics Platform"/>
            <consortium name="The Broad Institute Genome Sequencing Center for Infectious Disease"/>
            <person name="Feldgarden M."/>
            <person name="Kirby J."/>
            <person name="Birtles R."/>
            <person name="Dasch G."/>
            <person name="Hendrix L."/>
            <person name="Koehler J."/>
            <person name="Walker B."/>
            <person name="Young S.K."/>
            <person name="Zeng Q."/>
            <person name="Gargeya S."/>
            <person name="Fitzgerald M."/>
            <person name="Haas B."/>
            <person name="Abouelleil A."/>
            <person name="Allen A.W."/>
            <person name="Alvarado L."/>
            <person name="Arachchi H.M."/>
            <person name="Berlin A.M."/>
            <person name="Chapman S.B."/>
            <person name="Gainer-Dewar J."/>
            <person name="Goldberg J."/>
            <person name="Griggs A."/>
            <person name="Gujja S."/>
            <person name="Hansen M."/>
            <person name="Howarth C."/>
            <person name="Imamovic A."/>
            <person name="Ireland A."/>
            <person name="Larimer J."/>
            <person name="McCowan C."/>
            <person name="Murphy C."/>
            <person name="Pearson M."/>
            <person name="Poon T.W."/>
            <person name="Priest M."/>
            <person name="Roberts A."/>
            <person name="Saif S."/>
            <person name="Shea T."/>
            <person name="Sisk P."/>
            <person name="Sykes S."/>
            <person name="Wortman J."/>
            <person name="Nusbaum C."/>
            <person name="Birren B."/>
        </authorList>
    </citation>
    <scope>NUCLEOTIDE SEQUENCE [LARGE SCALE GENOMIC DNA]</scope>
    <source>
        <strain evidence="2 3">Ver097</strain>
    </source>
</reference>
<evidence type="ECO:0000313" key="2">
    <source>
        <dbReference type="EMBL" id="KEG19626.1"/>
    </source>
</evidence>
<dbReference type="CDD" id="cd00161">
    <property type="entry name" value="beta-trefoil_Ricin-like"/>
    <property type="match status" value="1"/>
</dbReference>
<protein>
    <submittedName>
        <fullName evidence="2">Uncharacterized protein</fullName>
    </submittedName>
</protein>
<organism evidence="2 3">
    <name type="scientific">Bartonella bacilliformis Ver097</name>
    <dbReference type="NCBI Taxonomy" id="1293911"/>
    <lineage>
        <taxon>Bacteria</taxon>
        <taxon>Pseudomonadati</taxon>
        <taxon>Pseudomonadota</taxon>
        <taxon>Alphaproteobacteria</taxon>
        <taxon>Hyphomicrobiales</taxon>
        <taxon>Bartonellaceae</taxon>
        <taxon>Bartonella</taxon>
    </lineage>
</organism>
<proteinExistence type="predicted"/>
<dbReference type="STRING" id="1293911.H710_00835"/>
<accession>A0A072R1X3</accession>
<keyword evidence="1" id="KW-0732">Signal</keyword>
<dbReference type="RefSeq" id="WP_041849571.1">
    <property type="nucleotide sequence ID" value="NZ_KL503804.1"/>
</dbReference>
<dbReference type="Pfam" id="PF07598">
    <property type="entry name" value="DUF1561"/>
    <property type="match status" value="1"/>
</dbReference>